<name>A0A9Q1HFF5_HOLLE</name>
<evidence type="ECO:0000256" key="11">
    <source>
        <dbReference type="ARBA" id="ARBA00022833"/>
    </source>
</evidence>
<feature type="region of interest" description="Disordered" evidence="15">
    <location>
        <begin position="172"/>
        <end position="200"/>
    </location>
</feature>
<dbReference type="InterPro" id="IPR001781">
    <property type="entry name" value="Znf_LIM"/>
</dbReference>
<evidence type="ECO:0000256" key="6">
    <source>
        <dbReference type="ARBA" id="ARBA00022679"/>
    </source>
</evidence>
<evidence type="ECO:0000313" key="19">
    <source>
        <dbReference type="Proteomes" id="UP001152320"/>
    </source>
</evidence>
<keyword evidence="6" id="KW-0808">Transferase</keyword>
<dbReference type="InterPro" id="IPR050940">
    <property type="entry name" value="Actin_reg-Ser/Thr_kinase"/>
</dbReference>
<gene>
    <name evidence="18" type="ORF">HOLleu_11235</name>
</gene>
<feature type="domain" description="PDZ" evidence="17">
    <location>
        <begin position="133"/>
        <end position="172"/>
    </location>
</feature>
<comment type="subcellular location">
    <subcellularLocation>
        <location evidence="1">Cytoplasm</location>
    </subcellularLocation>
</comment>
<keyword evidence="7" id="KW-0479">Metal-binding</keyword>
<dbReference type="InterPro" id="IPR001478">
    <property type="entry name" value="PDZ"/>
</dbReference>
<keyword evidence="19" id="KW-1185">Reference proteome</keyword>
<evidence type="ECO:0000256" key="14">
    <source>
        <dbReference type="PROSITE-ProRule" id="PRU10141"/>
    </source>
</evidence>
<keyword evidence="4" id="KW-0963">Cytoplasm</keyword>
<dbReference type="Gene3D" id="2.10.110.10">
    <property type="entry name" value="Cysteine Rich Protein"/>
    <property type="match status" value="1"/>
</dbReference>
<evidence type="ECO:0000256" key="12">
    <source>
        <dbReference type="ARBA" id="ARBA00022840"/>
    </source>
</evidence>
<feature type="binding site" evidence="14">
    <location>
        <position position="301"/>
    </location>
    <ligand>
        <name>ATP</name>
        <dbReference type="ChEBI" id="CHEBI:30616"/>
    </ligand>
</feature>
<accession>A0A9Q1HFF5</accession>
<dbReference type="InterPro" id="IPR017441">
    <property type="entry name" value="Protein_kinase_ATP_BS"/>
</dbReference>
<dbReference type="PROSITE" id="PS50106">
    <property type="entry name" value="PDZ"/>
    <property type="match status" value="1"/>
</dbReference>
<dbReference type="Gene3D" id="1.10.510.10">
    <property type="entry name" value="Transferase(Phosphotransferase) domain 1"/>
    <property type="match status" value="1"/>
</dbReference>
<reference evidence="18" key="1">
    <citation type="submission" date="2021-10" db="EMBL/GenBank/DDBJ databases">
        <title>Tropical sea cucumber genome reveals ecological adaptation and Cuvierian tubules defense mechanism.</title>
        <authorList>
            <person name="Chen T."/>
        </authorList>
    </citation>
    <scope>NUCLEOTIDE SEQUENCE</scope>
    <source>
        <strain evidence="18">Nanhai2018</strain>
        <tissue evidence="18">Muscle</tissue>
    </source>
</reference>
<evidence type="ECO:0000313" key="18">
    <source>
        <dbReference type="EMBL" id="KAJ8043920.1"/>
    </source>
</evidence>
<feature type="domain" description="Protein kinase" evidence="16">
    <location>
        <begin position="272"/>
        <end position="481"/>
    </location>
</feature>
<keyword evidence="5" id="KW-0723">Serine/threonine-protein kinase</keyword>
<dbReference type="FunFam" id="3.30.200.20:FF:000038">
    <property type="entry name" value="LIM domain kinase 2"/>
    <property type="match status" value="1"/>
</dbReference>
<dbReference type="GO" id="GO:0005634">
    <property type="term" value="C:nucleus"/>
    <property type="evidence" value="ECO:0007669"/>
    <property type="project" value="TreeGrafter"/>
</dbReference>
<keyword evidence="8" id="KW-0677">Repeat</keyword>
<evidence type="ECO:0000256" key="13">
    <source>
        <dbReference type="ARBA" id="ARBA00023038"/>
    </source>
</evidence>
<organism evidence="18 19">
    <name type="scientific">Holothuria leucospilota</name>
    <name type="common">Black long sea cucumber</name>
    <name type="synonym">Mertensiothuria leucospilota</name>
    <dbReference type="NCBI Taxonomy" id="206669"/>
    <lineage>
        <taxon>Eukaryota</taxon>
        <taxon>Metazoa</taxon>
        <taxon>Echinodermata</taxon>
        <taxon>Eleutherozoa</taxon>
        <taxon>Echinozoa</taxon>
        <taxon>Holothuroidea</taxon>
        <taxon>Aspidochirotacea</taxon>
        <taxon>Aspidochirotida</taxon>
        <taxon>Holothuriidae</taxon>
        <taxon>Holothuria</taxon>
    </lineage>
</organism>
<proteinExistence type="inferred from homology"/>
<dbReference type="EMBL" id="JAIZAY010000004">
    <property type="protein sequence ID" value="KAJ8043920.1"/>
    <property type="molecule type" value="Genomic_DNA"/>
</dbReference>
<dbReference type="Pfam" id="PF00069">
    <property type="entry name" value="Pkinase"/>
    <property type="match status" value="1"/>
</dbReference>
<dbReference type="InterPro" id="IPR036034">
    <property type="entry name" value="PDZ_sf"/>
</dbReference>
<evidence type="ECO:0000256" key="2">
    <source>
        <dbReference type="ARBA" id="ARBA00005843"/>
    </source>
</evidence>
<dbReference type="PANTHER" id="PTHR46485">
    <property type="entry name" value="LIM DOMAIN KINASE 1"/>
    <property type="match status" value="1"/>
</dbReference>
<evidence type="ECO:0000259" key="16">
    <source>
        <dbReference type="PROSITE" id="PS50011"/>
    </source>
</evidence>
<dbReference type="AlphaFoldDB" id="A0A9Q1HFF5"/>
<evidence type="ECO:0000256" key="15">
    <source>
        <dbReference type="SAM" id="MobiDB-lite"/>
    </source>
</evidence>
<dbReference type="SUPFAM" id="SSF50156">
    <property type="entry name" value="PDZ domain-like"/>
    <property type="match status" value="1"/>
</dbReference>
<evidence type="ECO:0000259" key="17">
    <source>
        <dbReference type="PROSITE" id="PS50106"/>
    </source>
</evidence>
<protein>
    <recommendedName>
        <fullName evidence="3">non-specific serine/threonine protein kinase</fullName>
        <ecNumber evidence="3">2.7.11.1</ecNumber>
    </recommendedName>
</protein>
<dbReference type="PROSITE" id="PS50011">
    <property type="entry name" value="PROTEIN_KINASE_DOM"/>
    <property type="match status" value="1"/>
</dbReference>
<dbReference type="Gene3D" id="3.30.200.20">
    <property type="entry name" value="Phosphorylase Kinase, domain 1"/>
    <property type="match status" value="1"/>
</dbReference>
<dbReference type="GO" id="GO:0005737">
    <property type="term" value="C:cytoplasm"/>
    <property type="evidence" value="ECO:0007669"/>
    <property type="project" value="UniProtKB-SubCell"/>
</dbReference>
<evidence type="ECO:0000256" key="1">
    <source>
        <dbReference type="ARBA" id="ARBA00004496"/>
    </source>
</evidence>
<sequence length="481" mass="54756">MMMFFARLCSRRKKIAGDHKFHPDCFICIKCKSYIGDGEHYALVERSKLYCGHCYHDIIVSRPRKEKKKRKSHHTVQLLTIPSTPEGQKSILVEIADVALYPPSPSKQCDPVKRRSLCVVGVEEVNDTLDVCPGSRILEVNGTPVENGNLTELANVLRTSKEDVVITVEHDPDVSPEVGKENTLEPSTGNNNNKDSFTLDSPVRRKRDGMFFSPSDPNLPHLIGADLKMSRVGTLPKTKKSQTDDDIETCQFNRSMSLKTQRYQRIFRSSDLVRGEILGRGFFGQAIKVVHKDTAEVMVLKELVKFDEDAQRRFLQEAKVLRSLHHKNVLRFIGVVYREKKLSIITEFLSGGALRTVIIDPNIPLSWCQRICYARDISQGLDYLHSMKIIHRDLNSQNCLLKEDGSVVVADFGLARITVEDKSNPRLPRVQELKKPGHRKKRYTVVGNPFWMAPEMLNGMTLKKDVLIWKNKNQCSLKFNS</sequence>
<dbReference type="Pfam" id="PF00412">
    <property type="entry name" value="LIM"/>
    <property type="match status" value="1"/>
</dbReference>
<keyword evidence="13" id="KW-0440">LIM domain</keyword>
<dbReference type="SUPFAM" id="SSF57716">
    <property type="entry name" value="Glucocorticoid receptor-like (DNA-binding domain)"/>
    <property type="match status" value="1"/>
</dbReference>
<dbReference type="Proteomes" id="UP001152320">
    <property type="component" value="Chromosome 4"/>
</dbReference>
<evidence type="ECO:0000256" key="5">
    <source>
        <dbReference type="ARBA" id="ARBA00022527"/>
    </source>
</evidence>
<dbReference type="PANTHER" id="PTHR46485:SF4">
    <property type="entry name" value="LIM DOMAIN KINASE 1"/>
    <property type="match status" value="1"/>
</dbReference>
<dbReference type="OrthoDB" id="20134at2759"/>
<dbReference type="GO" id="GO:0046872">
    <property type="term" value="F:metal ion binding"/>
    <property type="evidence" value="ECO:0007669"/>
    <property type="project" value="UniProtKB-KW"/>
</dbReference>
<feature type="compositionally biased region" description="Basic and acidic residues" evidence="15">
    <location>
        <begin position="172"/>
        <end position="183"/>
    </location>
</feature>
<dbReference type="GO" id="GO:0005524">
    <property type="term" value="F:ATP binding"/>
    <property type="evidence" value="ECO:0007669"/>
    <property type="project" value="UniProtKB-UniRule"/>
</dbReference>
<evidence type="ECO:0000256" key="7">
    <source>
        <dbReference type="ARBA" id="ARBA00022723"/>
    </source>
</evidence>
<evidence type="ECO:0000256" key="8">
    <source>
        <dbReference type="ARBA" id="ARBA00022737"/>
    </source>
</evidence>
<keyword evidence="9 14" id="KW-0547">Nucleotide-binding</keyword>
<dbReference type="InterPro" id="IPR000719">
    <property type="entry name" value="Prot_kinase_dom"/>
</dbReference>
<evidence type="ECO:0000256" key="10">
    <source>
        <dbReference type="ARBA" id="ARBA00022777"/>
    </source>
</evidence>
<dbReference type="EC" id="2.7.11.1" evidence="3"/>
<evidence type="ECO:0000256" key="9">
    <source>
        <dbReference type="ARBA" id="ARBA00022741"/>
    </source>
</evidence>
<comment type="similarity">
    <text evidence="2">Belongs to the protein kinase superfamily. TKL Ser/Thr protein kinase family.</text>
</comment>
<evidence type="ECO:0000256" key="4">
    <source>
        <dbReference type="ARBA" id="ARBA00022490"/>
    </source>
</evidence>
<dbReference type="CDD" id="cd09365">
    <property type="entry name" value="LIM2_LIMK"/>
    <property type="match status" value="1"/>
</dbReference>
<keyword evidence="11" id="KW-0862">Zinc</keyword>
<comment type="caution">
    <text evidence="18">The sequence shown here is derived from an EMBL/GenBank/DDBJ whole genome shotgun (WGS) entry which is preliminary data.</text>
</comment>
<keyword evidence="12 14" id="KW-0067">ATP-binding</keyword>
<dbReference type="PROSITE" id="PS00107">
    <property type="entry name" value="PROTEIN_KINASE_ATP"/>
    <property type="match status" value="1"/>
</dbReference>
<dbReference type="GO" id="GO:0030036">
    <property type="term" value="P:actin cytoskeleton organization"/>
    <property type="evidence" value="ECO:0007669"/>
    <property type="project" value="TreeGrafter"/>
</dbReference>
<dbReference type="GO" id="GO:0004674">
    <property type="term" value="F:protein serine/threonine kinase activity"/>
    <property type="evidence" value="ECO:0007669"/>
    <property type="project" value="UniProtKB-KW"/>
</dbReference>
<feature type="compositionally biased region" description="Polar residues" evidence="15">
    <location>
        <begin position="184"/>
        <end position="199"/>
    </location>
</feature>
<evidence type="ECO:0000256" key="3">
    <source>
        <dbReference type="ARBA" id="ARBA00012513"/>
    </source>
</evidence>
<dbReference type="Gene3D" id="2.30.42.10">
    <property type="match status" value="1"/>
</dbReference>
<dbReference type="InterPro" id="IPR011009">
    <property type="entry name" value="Kinase-like_dom_sf"/>
</dbReference>
<keyword evidence="10 18" id="KW-0418">Kinase</keyword>
<dbReference type="SUPFAM" id="SSF56112">
    <property type="entry name" value="Protein kinase-like (PK-like)"/>
    <property type="match status" value="1"/>
</dbReference>